<feature type="non-terminal residue" evidence="1">
    <location>
        <position position="1"/>
    </location>
</feature>
<proteinExistence type="predicted"/>
<organism evidence="1">
    <name type="scientific">marine metagenome</name>
    <dbReference type="NCBI Taxonomy" id="408172"/>
    <lineage>
        <taxon>unclassified sequences</taxon>
        <taxon>metagenomes</taxon>
        <taxon>ecological metagenomes</taxon>
    </lineage>
</organism>
<accession>A0A383B512</accession>
<dbReference type="AlphaFoldDB" id="A0A383B512"/>
<evidence type="ECO:0000313" key="1">
    <source>
        <dbReference type="EMBL" id="SVE15207.1"/>
    </source>
</evidence>
<sequence>VNIQGGNPSSDSVPAICVGPVQDQKGCGCEWVVKRSGRATEKFMTPESSKVEYPAFQQVSRS</sequence>
<gene>
    <name evidence="1" type="ORF">METZ01_LOCUS468061</name>
</gene>
<dbReference type="EMBL" id="UINC01197627">
    <property type="protein sequence ID" value="SVE15207.1"/>
    <property type="molecule type" value="Genomic_DNA"/>
</dbReference>
<reference evidence="1" key="1">
    <citation type="submission" date="2018-05" db="EMBL/GenBank/DDBJ databases">
        <authorList>
            <person name="Lanie J.A."/>
            <person name="Ng W.-L."/>
            <person name="Kazmierczak K.M."/>
            <person name="Andrzejewski T.M."/>
            <person name="Davidsen T.M."/>
            <person name="Wayne K.J."/>
            <person name="Tettelin H."/>
            <person name="Glass J.I."/>
            <person name="Rusch D."/>
            <person name="Podicherti R."/>
            <person name="Tsui H.-C.T."/>
            <person name="Winkler M.E."/>
        </authorList>
    </citation>
    <scope>NUCLEOTIDE SEQUENCE</scope>
</reference>
<protein>
    <submittedName>
        <fullName evidence="1">Uncharacterized protein</fullName>
    </submittedName>
</protein>
<feature type="non-terminal residue" evidence="1">
    <location>
        <position position="62"/>
    </location>
</feature>
<name>A0A383B512_9ZZZZ</name>